<keyword evidence="4" id="KW-0862">Zinc</keyword>
<dbReference type="Proteomes" id="UP000027222">
    <property type="component" value="Unassembled WGS sequence"/>
</dbReference>
<evidence type="ECO:0000256" key="2">
    <source>
        <dbReference type="ARBA" id="ARBA00022723"/>
    </source>
</evidence>
<dbReference type="GO" id="GO:0046983">
    <property type="term" value="F:protein dimerization activity"/>
    <property type="evidence" value="ECO:0007669"/>
    <property type="project" value="InterPro"/>
</dbReference>
<feature type="non-terminal residue" evidence="8">
    <location>
        <position position="1"/>
    </location>
</feature>
<feature type="compositionally biased region" description="Low complexity" evidence="6">
    <location>
        <begin position="54"/>
        <end position="64"/>
    </location>
</feature>
<dbReference type="HOGENOM" id="CLU_009123_4_8_1"/>
<evidence type="ECO:0000256" key="4">
    <source>
        <dbReference type="ARBA" id="ARBA00022833"/>
    </source>
</evidence>
<dbReference type="EMBL" id="KL142383">
    <property type="protein sequence ID" value="KDR74580.1"/>
    <property type="molecule type" value="Genomic_DNA"/>
</dbReference>
<evidence type="ECO:0000259" key="7">
    <source>
        <dbReference type="Pfam" id="PF05699"/>
    </source>
</evidence>
<sequence length="196" mass="21797">VLHPSLRTEWFRNMAPKSSEKARQDAVDKAATLFRHVAGTYHEKSPAEVDPIATNSSSGTSTNEGGFLASMLQAHIAEVAPKASETPQEKLADEIQRYLRFEGGVGEVANPLGWWKVHAAAFPTIARMARDYLCIPATSVLVERTFSKSRHICQDLRMSLKAQTVTEALLSKVWIRSGLFDVNEPVRRKRKHGEIS</sequence>
<keyword evidence="9" id="KW-1185">Reference proteome</keyword>
<accession>A0A067SUH3</accession>
<feature type="region of interest" description="Disordered" evidence="6">
    <location>
        <begin position="45"/>
        <end position="64"/>
    </location>
</feature>
<keyword evidence="5" id="KW-0539">Nucleus</keyword>
<dbReference type="GO" id="GO:0005634">
    <property type="term" value="C:nucleus"/>
    <property type="evidence" value="ECO:0007669"/>
    <property type="project" value="UniProtKB-SubCell"/>
</dbReference>
<dbReference type="SUPFAM" id="SSF53098">
    <property type="entry name" value="Ribonuclease H-like"/>
    <property type="match status" value="1"/>
</dbReference>
<dbReference type="PANTHER" id="PTHR46481">
    <property type="entry name" value="ZINC FINGER BED DOMAIN-CONTAINING PROTEIN 4"/>
    <property type="match status" value="1"/>
</dbReference>
<dbReference type="InterPro" id="IPR008906">
    <property type="entry name" value="HATC_C_dom"/>
</dbReference>
<dbReference type="InterPro" id="IPR052035">
    <property type="entry name" value="ZnF_BED_domain_contain"/>
</dbReference>
<evidence type="ECO:0000256" key="5">
    <source>
        <dbReference type="ARBA" id="ARBA00023242"/>
    </source>
</evidence>
<dbReference type="Pfam" id="PF05699">
    <property type="entry name" value="Dimer_Tnp_hAT"/>
    <property type="match status" value="1"/>
</dbReference>
<protein>
    <recommendedName>
        <fullName evidence="7">HAT C-terminal dimerisation domain-containing protein</fullName>
    </recommendedName>
</protein>
<evidence type="ECO:0000256" key="6">
    <source>
        <dbReference type="SAM" id="MobiDB-lite"/>
    </source>
</evidence>
<reference evidence="9" key="1">
    <citation type="journal article" date="2014" name="Proc. Natl. Acad. Sci. U.S.A.">
        <title>Extensive sampling of basidiomycete genomes demonstrates inadequacy of the white-rot/brown-rot paradigm for wood decay fungi.</title>
        <authorList>
            <person name="Riley R."/>
            <person name="Salamov A.A."/>
            <person name="Brown D.W."/>
            <person name="Nagy L.G."/>
            <person name="Floudas D."/>
            <person name="Held B.W."/>
            <person name="Levasseur A."/>
            <person name="Lombard V."/>
            <person name="Morin E."/>
            <person name="Otillar R."/>
            <person name="Lindquist E.A."/>
            <person name="Sun H."/>
            <person name="LaButti K.M."/>
            <person name="Schmutz J."/>
            <person name="Jabbour D."/>
            <person name="Luo H."/>
            <person name="Baker S.E."/>
            <person name="Pisabarro A.G."/>
            <person name="Walton J.D."/>
            <person name="Blanchette R.A."/>
            <person name="Henrissat B."/>
            <person name="Martin F."/>
            <person name="Cullen D."/>
            <person name="Hibbett D.S."/>
            <person name="Grigoriev I.V."/>
        </authorList>
    </citation>
    <scope>NUCLEOTIDE SEQUENCE [LARGE SCALE GENOMIC DNA]</scope>
    <source>
        <strain evidence="9">CBS 339.88</strain>
    </source>
</reference>
<keyword evidence="3" id="KW-0863">Zinc-finger</keyword>
<comment type="subcellular location">
    <subcellularLocation>
        <location evidence="1">Nucleus</location>
    </subcellularLocation>
</comment>
<evidence type="ECO:0000256" key="3">
    <source>
        <dbReference type="ARBA" id="ARBA00022771"/>
    </source>
</evidence>
<gene>
    <name evidence="8" type="ORF">GALMADRAFT_71005</name>
</gene>
<evidence type="ECO:0000313" key="8">
    <source>
        <dbReference type="EMBL" id="KDR74580.1"/>
    </source>
</evidence>
<evidence type="ECO:0000256" key="1">
    <source>
        <dbReference type="ARBA" id="ARBA00004123"/>
    </source>
</evidence>
<proteinExistence type="predicted"/>
<feature type="domain" description="HAT C-terminal dimerisation" evidence="7">
    <location>
        <begin position="109"/>
        <end position="175"/>
    </location>
</feature>
<dbReference type="GO" id="GO:0008270">
    <property type="term" value="F:zinc ion binding"/>
    <property type="evidence" value="ECO:0007669"/>
    <property type="project" value="UniProtKB-KW"/>
</dbReference>
<dbReference type="PANTHER" id="PTHR46481:SF10">
    <property type="entry name" value="ZINC FINGER BED DOMAIN-CONTAINING PROTEIN 39"/>
    <property type="match status" value="1"/>
</dbReference>
<evidence type="ECO:0000313" key="9">
    <source>
        <dbReference type="Proteomes" id="UP000027222"/>
    </source>
</evidence>
<dbReference type="OrthoDB" id="3264316at2759"/>
<keyword evidence="2" id="KW-0479">Metal-binding</keyword>
<dbReference type="AlphaFoldDB" id="A0A067SUH3"/>
<dbReference type="InterPro" id="IPR012337">
    <property type="entry name" value="RNaseH-like_sf"/>
</dbReference>
<name>A0A067SUH3_GALM3</name>
<organism evidence="8 9">
    <name type="scientific">Galerina marginata (strain CBS 339.88)</name>
    <dbReference type="NCBI Taxonomy" id="685588"/>
    <lineage>
        <taxon>Eukaryota</taxon>
        <taxon>Fungi</taxon>
        <taxon>Dikarya</taxon>
        <taxon>Basidiomycota</taxon>
        <taxon>Agaricomycotina</taxon>
        <taxon>Agaricomycetes</taxon>
        <taxon>Agaricomycetidae</taxon>
        <taxon>Agaricales</taxon>
        <taxon>Agaricineae</taxon>
        <taxon>Strophariaceae</taxon>
        <taxon>Galerina</taxon>
    </lineage>
</organism>